<keyword evidence="3" id="KW-0597">Phosphoprotein</keyword>
<evidence type="ECO:0000256" key="7">
    <source>
        <dbReference type="SAM" id="Phobius"/>
    </source>
</evidence>
<dbReference type="Gene3D" id="1.10.287.130">
    <property type="match status" value="1"/>
</dbReference>
<reference evidence="10 11" key="1">
    <citation type="submission" date="2018-03" db="EMBL/GenBank/DDBJ databases">
        <title>Complete genome sequence and methylome analysis of Pseudomonas mendocina NEB 698.</title>
        <authorList>
            <person name="Morgan R.D."/>
        </authorList>
    </citation>
    <scope>NUCLEOTIDE SEQUENCE [LARGE SCALE GENOMIC DNA]</scope>
    <source>
        <strain evidence="10 11">NEB698</strain>
    </source>
</reference>
<dbReference type="Gene3D" id="2.60.40.2380">
    <property type="match status" value="1"/>
</dbReference>
<feature type="coiled-coil region" evidence="6">
    <location>
        <begin position="374"/>
        <end position="401"/>
    </location>
</feature>
<keyword evidence="5 10" id="KW-0418">Kinase</keyword>
<dbReference type="PANTHER" id="PTHR43047">
    <property type="entry name" value="TWO-COMPONENT HISTIDINE PROTEIN KINASE"/>
    <property type="match status" value="1"/>
</dbReference>
<dbReference type="SMART" id="SM00387">
    <property type="entry name" value="HATPase_c"/>
    <property type="match status" value="1"/>
</dbReference>
<dbReference type="InterPro" id="IPR003661">
    <property type="entry name" value="HisK_dim/P_dom"/>
</dbReference>
<keyword evidence="7" id="KW-1133">Transmembrane helix</keyword>
<accession>A0A2R3QIP1</accession>
<feature type="transmembrane region" description="Helical" evidence="7">
    <location>
        <begin position="356"/>
        <end position="378"/>
    </location>
</feature>
<dbReference type="PRINTS" id="PR00344">
    <property type="entry name" value="BCTRLSENSOR"/>
</dbReference>
<dbReference type="InterPro" id="IPR003594">
    <property type="entry name" value="HATPase_dom"/>
</dbReference>
<dbReference type="SMART" id="SM00388">
    <property type="entry name" value="HisKA"/>
    <property type="match status" value="1"/>
</dbReference>
<evidence type="ECO:0000256" key="6">
    <source>
        <dbReference type="SAM" id="Coils"/>
    </source>
</evidence>
<dbReference type="AlphaFoldDB" id="A0A2R3QIP1"/>
<comment type="catalytic activity">
    <reaction evidence="1">
        <text>ATP + protein L-histidine = ADP + protein N-phospho-L-histidine.</text>
        <dbReference type="EC" id="2.7.13.3"/>
    </reaction>
</comment>
<evidence type="ECO:0000313" key="11">
    <source>
        <dbReference type="Proteomes" id="UP000238327"/>
    </source>
</evidence>
<dbReference type="Proteomes" id="UP000238327">
    <property type="component" value="Chromosome"/>
</dbReference>
<dbReference type="InterPro" id="IPR011622">
    <property type="entry name" value="7TMR_DISM_rcpt_extracell_dom2"/>
</dbReference>
<dbReference type="OrthoDB" id="9797243at2"/>
<dbReference type="Pfam" id="PF00512">
    <property type="entry name" value="HisKA"/>
    <property type="match status" value="1"/>
</dbReference>
<dbReference type="Gene3D" id="3.30.565.10">
    <property type="entry name" value="Histidine kinase-like ATPase, C-terminal domain"/>
    <property type="match status" value="1"/>
</dbReference>
<evidence type="ECO:0000259" key="9">
    <source>
        <dbReference type="PROSITE" id="PS50109"/>
    </source>
</evidence>
<dbReference type="InterPro" id="IPR036097">
    <property type="entry name" value="HisK_dim/P_sf"/>
</dbReference>
<feature type="transmembrane region" description="Helical" evidence="7">
    <location>
        <begin position="202"/>
        <end position="224"/>
    </location>
</feature>
<dbReference type="SUPFAM" id="SSF55874">
    <property type="entry name" value="ATPase domain of HSP90 chaperone/DNA topoisomerase II/histidine kinase"/>
    <property type="match status" value="1"/>
</dbReference>
<feature type="transmembrane region" description="Helical" evidence="7">
    <location>
        <begin position="174"/>
        <end position="195"/>
    </location>
</feature>
<organism evidence="10 11">
    <name type="scientific">Ectopseudomonas mendocina</name>
    <name type="common">Pseudomonas mendocina</name>
    <dbReference type="NCBI Taxonomy" id="300"/>
    <lineage>
        <taxon>Bacteria</taxon>
        <taxon>Pseudomonadati</taxon>
        <taxon>Pseudomonadota</taxon>
        <taxon>Gammaproteobacteria</taxon>
        <taxon>Pseudomonadales</taxon>
        <taxon>Pseudomonadaceae</taxon>
        <taxon>Ectopseudomonas</taxon>
    </lineage>
</organism>
<dbReference type="Pfam" id="PF07696">
    <property type="entry name" value="7TMR-DISMED2"/>
    <property type="match status" value="1"/>
</dbReference>
<sequence length="647" mass="72932">MMRLALLFVLLVVSEMAVATVCADQPPARLERLAVFEDRGAQLRLEQILALPEQAFSNFEQGYLFANYTHSAYWVRFSLAGVTSRDCLRWLTVGDPRLNDIQVFIRSAGQWQRMHAGSAYPAEEWPVLGRQPSFPLYDEDDGLVLIRATSRSALIVEPILWSELAMLMQRQTSALVDGLSLGIVLLVVPFSLVVGSIMRSPLLLTHAATVLTYIVVTCVLNGYLTHWPALLPWSDVIRSLVSVISFACFLGYARVLLQVRHLPRCWGLLYGALLVLFIGSHLWTLLLDHAQGGAFTDLLRRFTVYLLMPLTLLVAWYRGVSLIWMAWVIPLLYLLQFFMRYVLQADQVIWQSRQDFFSLSSIVPGVVMLTCTLLTELYRSRKRAQRARGELEDRRQAEQGRLEGMVQRRTEQLSESLRARGAMLARITHDLRTPLLDIVDYARRLVAESRHDYPQRITRSAHRQLALIDELLEFSHSEQPQHEVPGDLHLFLREIAEEVEPLARRHANDFELHLATDVPQQVSADFRRLRTVLLNLLGNAVKFTRDGRIQLHVNCQPRGVAAVSLQLQVEDTGPGIHPDDQQRLLQPFERGAGVEAVEGSGLGLAIVTQALQAMGSALQVQSDGVSGSRFSFELNLALPGERAEVLA</sequence>
<dbReference type="SUPFAM" id="SSF47384">
    <property type="entry name" value="Homodimeric domain of signal transducing histidine kinase"/>
    <property type="match status" value="1"/>
</dbReference>
<evidence type="ECO:0000256" key="1">
    <source>
        <dbReference type="ARBA" id="ARBA00000085"/>
    </source>
</evidence>
<feature type="transmembrane region" description="Helical" evidence="7">
    <location>
        <begin position="267"/>
        <end position="286"/>
    </location>
</feature>
<protein>
    <recommendedName>
        <fullName evidence="2">histidine kinase</fullName>
        <ecNumber evidence="2">2.7.13.3</ecNumber>
    </recommendedName>
</protein>
<keyword evidence="7" id="KW-0472">Membrane</keyword>
<dbReference type="EMBL" id="CP027657">
    <property type="protein sequence ID" value="AVO51597.1"/>
    <property type="molecule type" value="Genomic_DNA"/>
</dbReference>
<name>A0A2R3QIP1_ECTME</name>
<dbReference type="InterPro" id="IPR005467">
    <property type="entry name" value="His_kinase_dom"/>
</dbReference>
<keyword evidence="4" id="KW-0808">Transferase</keyword>
<dbReference type="InterPro" id="IPR036890">
    <property type="entry name" value="HATPase_C_sf"/>
</dbReference>
<keyword evidence="7" id="KW-0812">Transmembrane</keyword>
<evidence type="ECO:0000256" key="2">
    <source>
        <dbReference type="ARBA" id="ARBA00012438"/>
    </source>
</evidence>
<feature type="transmembrane region" description="Helical" evidence="7">
    <location>
        <begin position="236"/>
        <end position="255"/>
    </location>
</feature>
<feature type="chain" id="PRO_5015347202" description="histidine kinase" evidence="8">
    <location>
        <begin position="20"/>
        <end position="647"/>
    </location>
</feature>
<feature type="domain" description="Histidine kinase" evidence="9">
    <location>
        <begin position="426"/>
        <end position="638"/>
    </location>
</feature>
<dbReference type="Pfam" id="PF02518">
    <property type="entry name" value="HATPase_c"/>
    <property type="match status" value="1"/>
</dbReference>
<keyword evidence="6" id="KW-0175">Coiled coil</keyword>
<dbReference type="InterPro" id="IPR004358">
    <property type="entry name" value="Sig_transdc_His_kin-like_C"/>
</dbReference>
<dbReference type="PROSITE" id="PS50109">
    <property type="entry name" value="HIS_KIN"/>
    <property type="match status" value="1"/>
</dbReference>
<dbReference type="RefSeq" id="WP_106736446.1">
    <property type="nucleotide sequence ID" value="NZ_CP027657.1"/>
</dbReference>
<dbReference type="EC" id="2.7.13.3" evidence="2"/>
<dbReference type="CDD" id="cd00082">
    <property type="entry name" value="HisKA"/>
    <property type="match status" value="1"/>
</dbReference>
<proteinExistence type="predicted"/>
<gene>
    <name evidence="10" type="ORF">C7A17_02055</name>
</gene>
<evidence type="ECO:0000256" key="4">
    <source>
        <dbReference type="ARBA" id="ARBA00022679"/>
    </source>
</evidence>
<evidence type="ECO:0000256" key="3">
    <source>
        <dbReference type="ARBA" id="ARBA00022553"/>
    </source>
</evidence>
<feature type="transmembrane region" description="Helical" evidence="7">
    <location>
        <begin position="324"/>
        <end position="344"/>
    </location>
</feature>
<keyword evidence="8" id="KW-0732">Signal</keyword>
<evidence type="ECO:0000256" key="8">
    <source>
        <dbReference type="SAM" id="SignalP"/>
    </source>
</evidence>
<feature type="signal peptide" evidence="8">
    <location>
        <begin position="1"/>
        <end position="19"/>
    </location>
</feature>
<dbReference type="GO" id="GO:0000155">
    <property type="term" value="F:phosphorelay sensor kinase activity"/>
    <property type="evidence" value="ECO:0007669"/>
    <property type="project" value="InterPro"/>
</dbReference>
<evidence type="ECO:0000256" key="5">
    <source>
        <dbReference type="ARBA" id="ARBA00022777"/>
    </source>
</evidence>
<evidence type="ECO:0000313" key="10">
    <source>
        <dbReference type="EMBL" id="AVO51597.1"/>
    </source>
</evidence>